<proteinExistence type="predicted"/>
<dbReference type="Proteomes" id="UP000070533">
    <property type="component" value="Unassembled WGS sequence"/>
</dbReference>
<evidence type="ECO:0000313" key="3">
    <source>
        <dbReference type="Proteomes" id="UP000070533"/>
    </source>
</evidence>
<dbReference type="OrthoDB" id="1067798at2"/>
<feature type="chain" id="PRO_5007458470" description="Lipocalin-like domain-containing protein" evidence="1">
    <location>
        <begin position="24"/>
        <end position="342"/>
    </location>
</feature>
<reference evidence="3" key="1">
    <citation type="submission" date="2016-01" db="EMBL/GenBank/DDBJ databases">
        <authorList>
            <person name="Mitreva M."/>
            <person name="Pepin K.H."/>
            <person name="Mihindukulasuriya K.A."/>
            <person name="Fulton R."/>
            <person name="Fronick C."/>
            <person name="O'Laughlin M."/>
            <person name="Miner T."/>
            <person name="Herter B."/>
            <person name="Rosa B.A."/>
            <person name="Cordes M."/>
            <person name="Tomlinson C."/>
            <person name="Wollam A."/>
            <person name="Palsikar V.B."/>
            <person name="Mardis E.R."/>
            <person name="Wilson R.K."/>
        </authorList>
    </citation>
    <scope>NUCLEOTIDE SEQUENCE [LARGE SCALE GENOMIC DNA]</scope>
    <source>
        <strain evidence="3">MJR7716</strain>
    </source>
</reference>
<dbReference type="AlphaFoldDB" id="A0A133PYM9"/>
<feature type="signal peptide" evidence="1">
    <location>
        <begin position="1"/>
        <end position="23"/>
    </location>
</feature>
<comment type="caution">
    <text evidence="2">The sequence shown here is derived from an EMBL/GenBank/DDBJ whole genome shotgun (WGS) entry which is preliminary data.</text>
</comment>
<protein>
    <recommendedName>
        <fullName evidence="4">Lipocalin-like domain-containing protein</fullName>
    </recommendedName>
</protein>
<evidence type="ECO:0000313" key="2">
    <source>
        <dbReference type="EMBL" id="KXA35359.1"/>
    </source>
</evidence>
<sequence length="342" mass="37294">MKSILRFTFFVVMLSLNCGHATADKITFNATIDKSTTADSVITKGGITIMATDADFSCETKKSYKILITRNFHISSTVGKITSIDFGKDDAGKLPLFSESNSSKGKWKKSGSPLTPYLWKGDPTDDFYAFVDKGGLINKITITYDPSTAPTLPRTVTLNISNAGYSTLSSKHPLDFSSIQGLETYAVTEFNQNKAKIQVLDLGIIQANTAVLIKGAPGEYKIPVAIGKPKAIERNLLLPTSNCDVMGNGTQYILTYKKSSVGFIRVRKNSKIAKNRGYLVLDGNEISTSKEFVAVDGATSDIKHAEYNHTDDDATAYDLTGKPIGRHAKGIVIINNKKIIRR</sequence>
<keyword evidence="1" id="KW-0732">Signal</keyword>
<keyword evidence="3" id="KW-1185">Reference proteome</keyword>
<dbReference type="EMBL" id="LRQG01000185">
    <property type="protein sequence ID" value="KXA35359.1"/>
    <property type="molecule type" value="Genomic_DNA"/>
</dbReference>
<evidence type="ECO:0008006" key="4">
    <source>
        <dbReference type="Google" id="ProtNLM"/>
    </source>
</evidence>
<dbReference type="STRING" id="28128.HMPREF3226_02046"/>
<accession>A0A133PYM9</accession>
<organism evidence="2 3">
    <name type="scientific">Prevotella corporis</name>
    <dbReference type="NCBI Taxonomy" id="28128"/>
    <lineage>
        <taxon>Bacteria</taxon>
        <taxon>Pseudomonadati</taxon>
        <taxon>Bacteroidota</taxon>
        <taxon>Bacteroidia</taxon>
        <taxon>Bacteroidales</taxon>
        <taxon>Prevotellaceae</taxon>
        <taxon>Prevotella</taxon>
    </lineage>
</organism>
<evidence type="ECO:0000256" key="1">
    <source>
        <dbReference type="SAM" id="SignalP"/>
    </source>
</evidence>
<name>A0A133PYM9_9BACT</name>
<gene>
    <name evidence="2" type="ORF">HMPREF3226_02046</name>
</gene>
<dbReference type="RefSeq" id="WP_156439251.1">
    <property type="nucleotide sequence ID" value="NZ_KQ957301.1"/>
</dbReference>
<dbReference type="PATRIC" id="fig|28128.5.peg.2108"/>